<feature type="domain" description="DUF3048" evidence="3">
    <location>
        <begin position="209"/>
        <end position="323"/>
    </location>
</feature>
<evidence type="ECO:0000313" key="4">
    <source>
        <dbReference type="EMBL" id="KHF43571.1"/>
    </source>
</evidence>
<dbReference type="InterPro" id="IPR021416">
    <property type="entry name" value="DUF3048_N"/>
</dbReference>
<dbReference type="SUPFAM" id="SSF159774">
    <property type="entry name" value="YerB-like"/>
    <property type="match status" value="1"/>
</dbReference>
<evidence type="ECO:0000313" key="5">
    <source>
        <dbReference type="Proteomes" id="UP000030848"/>
    </source>
</evidence>
<protein>
    <recommendedName>
        <fullName evidence="6">DUF3048 domain-containing protein</fullName>
    </recommendedName>
</protein>
<gene>
    <name evidence="4" type="ORF">MINT15_37730</name>
</gene>
<dbReference type="Proteomes" id="UP000030848">
    <property type="component" value="Unassembled WGS sequence"/>
</dbReference>
<proteinExistence type="predicted"/>
<feature type="region of interest" description="Disordered" evidence="1">
    <location>
        <begin position="292"/>
        <end position="314"/>
    </location>
</feature>
<feature type="region of interest" description="Disordered" evidence="1">
    <location>
        <begin position="185"/>
        <end position="205"/>
    </location>
</feature>
<dbReference type="AlphaFoldDB" id="A0A837DAF2"/>
<evidence type="ECO:0000259" key="3">
    <source>
        <dbReference type="Pfam" id="PF17479"/>
    </source>
</evidence>
<dbReference type="InterPro" id="IPR023158">
    <property type="entry name" value="YerB-like_sf"/>
</dbReference>
<dbReference type="Pfam" id="PF17479">
    <property type="entry name" value="DUF3048_C"/>
    <property type="match status" value="1"/>
</dbReference>
<comment type="caution">
    <text evidence="4">The sequence shown here is derived from an EMBL/GenBank/DDBJ whole genome shotgun (WGS) entry which is preliminary data.</text>
</comment>
<evidence type="ECO:0008006" key="6">
    <source>
        <dbReference type="Google" id="ProtNLM"/>
    </source>
</evidence>
<sequence>MPTRPRRGLWAVLAVALCAALVAITWVVTSDGDSERSTSTSRPPPGTARSDVPSEPPAGSVPITVVKIDNVRSARPQTGLDIADVVYVEPVEGGYTRLAVVYSSELPDVAGPVRSARETDVELLAQYGNPSLVFSGAAPEIEPVLAESEVRLVRHSDYPDAFYREPGRPSPHNLYARLPLLPRVDGPGPEQVLPRGDTPPGGRPIAEHTVAYQHERYGFTWSPESQRWQVLLDGTPMTSAGAGPVSAATVVVQRVDIAANEGVRDAAGAPSPVVRTVGTGPATVLRDGRAFEGTWSRPSPEDGTQFTTGSGQPLPLAEGPVWVLLVPR</sequence>
<organism evidence="4 5">
    <name type="scientific">Saccharomonospora viridis</name>
    <dbReference type="NCBI Taxonomy" id="1852"/>
    <lineage>
        <taxon>Bacteria</taxon>
        <taxon>Bacillati</taxon>
        <taxon>Actinomycetota</taxon>
        <taxon>Actinomycetes</taxon>
        <taxon>Pseudonocardiales</taxon>
        <taxon>Pseudonocardiaceae</taxon>
        <taxon>Saccharomonospora</taxon>
    </lineage>
</organism>
<feature type="domain" description="DUF3048" evidence="2">
    <location>
        <begin position="59"/>
        <end position="179"/>
    </location>
</feature>
<feature type="region of interest" description="Disordered" evidence="1">
    <location>
        <begin position="32"/>
        <end position="59"/>
    </location>
</feature>
<dbReference type="InterPro" id="IPR035328">
    <property type="entry name" value="DUF3048_C"/>
</dbReference>
<feature type="compositionally biased region" description="Polar residues" evidence="1">
    <location>
        <begin position="302"/>
        <end position="311"/>
    </location>
</feature>
<evidence type="ECO:0000256" key="1">
    <source>
        <dbReference type="SAM" id="MobiDB-lite"/>
    </source>
</evidence>
<accession>A0A837DAF2</accession>
<dbReference type="RefSeq" id="WP_037312583.1">
    <property type="nucleotide sequence ID" value="NZ_FOWS01000001.1"/>
</dbReference>
<evidence type="ECO:0000259" key="2">
    <source>
        <dbReference type="Pfam" id="PF11258"/>
    </source>
</evidence>
<dbReference type="Gene3D" id="3.50.90.10">
    <property type="entry name" value="YerB-like"/>
    <property type="match status" value="1"/>
</dbReference>
<name>A0A837DAF2_9PSEU</name>
<dbReference type="EMBL" id="JRZE01000006">
    <property type="protein sequence ID" value="KHF43571.1"/>
    <property type="molecule type" value="Genomic_DNA"/>
</dbReference>
<dbReference type="Pfam" id="PF11258">
    <property type="entry name" value="DUF3048"/>
    <property type="match status" value="1"/>
</dbReference>
<dbReference type="OrthoDB" id="9779102at2"/>
<reference evidence="4 5" key="1">
    <citation type="submission" date="2014-10" db="EMBL/GenBank/DDBJ databases">
        <title>Genome sequence of Micropolyspora internatus JCM3315.</title>
        <authorList>
            <person name="Shin S.-K."/>
            <person name="Yi H."/>
        </authorList>
    </citation>
    <scope>NUCLEOTIDE SEQUENCE [LARGE SCALE GENOMIC DNA]</scope>
    <source>
        <strain evidence="4 5">JCM 3315</strain>
    </source>
</reference>